<dbReference type="EMBL" id="JACHFR010000003">
    <property type="protein sequence ID" value="MBB5219528.1"/>
    <property type="molecule type" value="Genomic_DNA"/>
</dbReference>
<dbReference type="InterPro" id="IPR052910">
    <property type="entry name" value="ABC-Purine-Binding"/>
</dbReference>
<evidence type="ECO:0000313" key="4">
    <source>
        <dbReference type="Proteomes" id="UP000578697"/>
    </source>
</evidence>
<evidence type="ECO:0000259" key="2">
    <source>
        <dbReference type="Pfam" id="PF02608"/>
    </source>
</evidence>
<organism evidence="3 4">
    <name type="scientific">Treponema rectale</name>
    <dbReference type="NCBI Taxonomy" id="744512"/>
    <lineage>
        <taxon>Bacteria</taxon>
        <taxon>Pseudomonadati</taxon>
        <taxon>Spirochaetota</taxon>
        <taxon>Spirochaetia</taxon>
        <taxon>Spirochaetales</taxon>
        <taxon>Treponemataceae</taxon>
        <taxon>Treponema</taxon>
    </lineage>
</organism>
<dbReference type="AlphaFoldDB" id="A0A840SH97"/>
<dbReference type="InterPro" id="IPR028082">
    <property type="entry name" value="Peripla_BP_I"/>
</dbReference>
<keyword evidence="4" id="KW-1185">Reference proteome</keyword>
<name>A0A840SH97_9SPIR</name>
<dbReference type="PANTHER" id="PTHR43208">
    <property type="entry name" value="ABC TRANSPORTER SUBSTRATE-BINDING PROTEIN"/>
    <property type="match status" value="1"/>
</dbReference>
<dbReference type="SUPFAM" id="SSF53822">
    <property type="entry name" value="Periplasmic binding protein-like I"/>
    <property type="match status" value="1"/>
</dbReference>
<dbReference type="Pfam" id="PF02608">
    <property type="entry name" value="Bmp"/>
    <property type="match status" value="1"/>
</dbReference>
<protein>
    <submittedName>
        <fullName evidence="3">Basic membrane protein A</fullName>
    </submittedName>
</protein>
<sequence length="364" mass="40626">MKKSGILLLIISVTMFTVPLESCKKNPEGFSGKITPENIKAGFIYSGKTNDNGFTQAFEQARYVLEEKGIPTMVIENIPETTECDRAMNILIENGCNVIYATRYGFEDSVFKYAKKYPDIKFSWFAGTHTAENVSTFFARIYQARYLSGMAAGAKTHTGKIGYIASVPIPEVIQGLNAFTLGARKINPEAKIEIIWTDTWYDPYLSKTAARILIEKGCDVITWHQNSADAQDVAASNGIYSIGYNSSSRDLSPDYYITAATFNWAAYILDDVERILNGTWTARSYWGSIADGAVDIDEISNIDKDIYMDILEARTKLKDGTLNVFSGPVYGQDFNLAIKENDTLSDSEILNMKWYTRGIIGLLK</sequence>
<keyword evidence="1" id="KW-0732">Signal</keyword>
<dbReference type="InterPro" id="IPR003760">
    <property type="entry name" value="PnrA-like"/>
</dbReference>
<dbReference type="GO" id="GO:0005886">
    <property type="term" value="C:plasma membrane"/>
    <property type="evidence" value="ECO:0007669"/>
    <property type="project" value="InterPro"/>
</dbReference>
<gene>
    <name evidence="3" type="ORF">HNP77_001910</name>
</gene>
<dbReference type="Gene3D" id="3.40.50.2300">
    <property type="match status" value="2"/>
</dbReference>
<proteinExistence type="predicted"/>
<dbReference type="PANTHER" id="PTHR43208:SF1">
    <property type="entry name" value="ABC TRANSPORTER SUBSTRATE-BINDING PROTEIN"/>
    <property type="match status" value="1"/>
</dbReference>
<comment type="caution">
    <text evidence="3">The sequence shown here is derived from an EMBL/GenBank/DDBJ whole genome shotgun (WGS) entry which is preliminary data.</text>
</comment>
<dbReference type="Proteomes" id="UP000578697">
    <property type="component" value="Unassembled WGS sequence"/>
</dbReference>
<dbReference type="CDD" id="cd19963">
    <property type="entry name" value="PBP1_BMP-like"/>
    <property type="match status" value="1"/>
</dbReference>
<evidence type="ECO:0000256" key="1">
    <source>
        <dbReference type="ARBA" id="ARBA00022729"/>
    </source>
</evidence>
<dbReference type="RefSeq" id="WP_184652955.1">
    <property type="nucleotide sequence ID" value="NZ_JACHFR010000003.1"/>
</dbReference>
<reference evidence="3 4" key="1">
    <citation type="submission" date="2020-08" db="EMBL/GenBank/DDBJ databases">
        <title>Genomic Encyclopedia of Type Strains, Phase IV (KMG-IV): sequencing the most valuable type-strain genomes for metagenomic binning, comparative biology and taxonomic classification.</title>
        <authorList>
            <person name="Goeker M."/>
        </authorList>
    </citation>
    <scope>NUCLEOTIDE SEQUENCE [LARGE SCALE GENOMIC DNA]</scope>
    <source>
        <strain evidence="3 4">DSM 103679</strain>
    </source>
</reference>
<accession>A0A840SH97</accession>
<evidence type="ECO:0000313" key="3">
    <source>
        <dbReference type="EMBL" id="MBB5219528.1"/>
    </source>
</evidence>
<feature type="domain" description="ABC transporter substrate-binding protein PnrA-like" evidence="2">
    <location>
        <begin position="40"/>
        <end position="316"/>
    </location>
</feature>